<evidence type="ECO:0000256" key="9">
    <source>
        <dbReference type="ARBA" id="ARBA00022842"/>
    </source>
</evidence>
<dbReference type="Pfam" id="PF02367">
    <property type="entry name" value="TsaE"/>
    <property type="match status" value="1"/>
</dbReference>
<accession>A0A1J5R9J5</accession>
<evidence type="ECO:0000256" key="4">
    <source>
        <dbReference type="ARBA" id="ARBA00022490"/>
    </source>
</evidence>
<dbReference type="SUPFAM" id="SSF52540">
    <property type="entry name" value="P-loop containing nucleoside triphosphate hydrolases"/>
    <property type="match status" value="1"/>
</dbReference>
<keyword evidence="8" id="KW-0067">ATP-binding</keyword>
<dbReference type="GO" id="GO:0002949">
    <property type="term" value="P:tRNA threonylcarbamoyladenosine modification"/>
    <property type="evidence" value="ECO:0007669"/>
    <property type="project" value="InterPro"/>
</dbReference>
<keyword evidence="9" id="KW-0460">Magnesium</keyword>
<name>A0A1J5R9J5_9ZZZZ</name>
<comment type="similarity">
    <text evidence="2">Belongs to the TsaE family.</text>
</comment>
<evidence type="ECO:0000256" key="6">
    <source>
        <dbReference type="ARBA" id="ARBA00022723"/>
    </source>
</evidence>
<evidence type="ECO:0000256" key="1">
    <source>
        <dbReference type="ARBA" id="ARBA00004496"/>
    </source>
</evidence>
<evidence type="ECO:0000313" key="11">
    <source>
        <dbReference type="EMBL" id="OIQ88780.1"/>
    </source>
</evidence>
<dbReference type="Gene3D" id="3.40.50.300">
    <property type="entry name" value="P-loop containing nucleotide triphosphate hydrolases"/>
    <property type="match status" value="1"/>
</dbReference>
<evidence type="ECO:0000256" key="10">
    <source>
        <dbReference type="ARBA" id="ARBA00032441"/>
    </source>
</evidence>
<keyword evidence="4" id="KW-0963">Cytoplasm</keyword>
<reference evidence="11" key="1">
    <citation type="submission" date="2016-10" db="EMBL/GenBank/DDBJ databases">
        <title>Sequence of Gallionella enrichment culture.</title>
        <authorList>
            <person name="Poehlein A."/>
            <person name="Muehling M."/>
            <person name="Daniel R."/>
        </authorList>
    </citation>
    <scope>NUCLEOTIDE SEQUENCE</scope>
</reference>
<organism evidence="11">
    <name type="scientific">mine drainage metagenome</name>
    <dbReference type="NCBI Taxonomy" id="410659"/>
    <lineage>
        <taxon>unclassified sequences</taxon>
        <taxon>metagenomes</taxon>
        <taxon>ecological metagenomes</taxon>
    </lineage>
</organism>
<evidence type="ECO:0000256" key="5">
    <source>
        <dbReference type="ARBA" id="ARBA00022694"/>
    </source>
</evidence>
<dbReference type="NCBIfam" id="TIGR00150">
    <property type="entry name" value="T6A_YjeE"/>
    <property type="match status" value="1"/>
</dbReference>
<dbReference type="GO" id="GO:0046872">
    <property type="term" value="F:metal ion binding"/>
    <property type="evidence" value="ECO:0007669"/>
    <property type="project" value="UniProtKB-KW"/>
</dbReference>
<evidence type="ECO:0000256" key="3">
    <source>
        <dbReference type="ARBA" id="ARBA00019010"/>
    </source>
</evidence>
<evidence type="ECO:0000256" key="7">
    <source>
        <dbReference type="ARBA" id="ARBA00022741"/>
    </source>
</evidence>
<dbReference type="GO" id="GO:0005524">
    <property type="term" value="F:ATP binding"/>
    <property type="evidence" value="ECO:0007669"/>
    <property type="project" value="UniProtKB-KW"/>
</dbReference>
<evidence type="ECO:0000256" key="8">
    <source>
        <dbReference type="ARBA" id="ARBA00022840"/>
    </source>
</evidence>
<dbReference type="AlphaFoldDB" id="A0A1J5R9J5"/>
<dbReference type="PANTHER" id="PTHR33540">
    <property type="entry name" value="TRNA THREONYLCARBAMOYLADENOSINE BIOSYNTHESIS PROTEIN TSAE"/>
    <property type="match status" value="1"/>
</dbReference>
<keyword evidence="7" id="KW-0547">Nucleotide-binding</keyword>
<keyword evidence="6" id="KW-0479">Metal-binding</keyword>
<protein>
    <recommendedName>
        <fullName evidence="3">tRNA threonylcarbamoyladenosine biosynthesis protein TsaE</fullName>
    </recommendedName>
    <alternativeName>
        <fullName evidence="10">t(6)A37 threonylcarbamoyladenosine biosynthesis protein TsaE</fullName>
    </alternativeName>
</protein>
<dbReference type="GO" id="GO:0005737">
    <property type="term" value="C:cytoplasm"/>
    <property type="evidence" value="ECO:0007669"/>
    <property type="project" value="UniProtKB-SubCell"/>
</dbReference>
<comment type="caution">
    <text evidence="11">The sequence shown here is derived from an EMBL/GenBank/DDBJ whole genome shotgun (WGS) entry which is preliminary data.</text>
</comment>
<comment type="subcellular location">
    <subcellularLocation>
        <location evidence="1">Cytoplasm</location>
    </subcellularLocation>
</comment>
<dbReference type="InterPro" id="IPR027417">
    <property type="entry name" value="P-loop_NTPase"/>
</dbReference>
<proteinExistence type="inferred from homology"/>
<dbReference type="PANTHER" id="PTHR33540:SF2">
    <property type="entry name" value="TRNA THREONYLCARBAMOYLADENOSINE BIOSYNTHESIS PROTEIN TSAE"/>
    <property type="match status" value="1"/>
</dbReference>
<dbReference type="EMBL" id="MLJW01000358">
    <property type="protein sequence ID" value="OIQ88780.1"/>
    <property type="molecule type" value="Genomic_DNA"/>
</dbReference>
<gene>
    <name evidence="11" type="primary">tsaE_6</name>
    <name evidence="11" type="ORF">GALL_293430</name>
</gene>
<sequence>MRSAADFMGSGKVGRARGYFKTGDGRLGPGPYAKVPQGAAPSASGFAPGAAIALRTDVSIDDAFLATLRGGLTTATAAETRAWAARLAGELPDDCVLALHGTLGVGKTTFVQGLAEGFGITGHVTSPTFTIYTIHQGPRRQLVHLDAYRLASPGQVEALLLEEFLRSPYCLAVEWPENVADWIPAGAWHLDLGIAVDERHTLRLR</sequence>
<dbReference type="InterPro" id="IPR003442">
    <property type="entry name" value="T6A_TsaE"/>
</dbReference>
<keyword evidence="5" id="KW-0819">tRNA processing</keyword>
<evidence type="ECO:0000256" key="2">
    <source>
        <dbReference type="ARBA" id="ARBA00007599"/>
    </source>
</evidence>